<accession>A0A381Y914</accession>
<dbReference type="Pfam" id="PF02826">
    <property type="entry name" value="2-Hacid_dh_C"/>
    <property type="match status" value="1"/>
</dbReference>
<dbReference type="GO" id="GO:0016491">
    <property type="term" value="F:oxidoreductase activity"/>
    <property type="evidence" value="ECO:0007669"/>
    <property type="project" value="UniProtKB-KW"/>
</dbReference>
<feature type="domain" description="D-isomer specific 2-hydroxyacid dehydrogenase NAD-binding" evidence="3">
    <location>
        <begin position="104"/>
        <end position="277"/>
    </location>
</feature>
<dbReference type="InterPro" id="IPR036291">
    <property type="entry name" value="NAD(P)-bd_dom_sf"/>
</dbReference>
<dbReference type="EMBL" id="UINC01017637">
    <property type="protein sequence ID" value="SVA73370.1"/>
    <property type="molecule type" value="Genomic_DNA"/>
</dbReference>
<dbReference type="AlphaFoldDB" id="A0A381Y914"/>
<organism evidence="4">
    <name type="scientific">marine metagenome</name>
    <dbReference type="NCBI Taxonomy" id="408172"/>
    <lineage>
        <taxon>unclassified sequences</taxon>
        <taxon>metagenomes</taxon>
        <taxon>ecological metagenomes</taxon>
    </lineage>
</organism>
<gene>
    <name evidence="4" type="ORF">METZ01_LOCUS126224</name>
</gene>
<evidence type="ECO:0000256" key="1">
    <source>
        <dbReference type="ARBA" id="ARBA00023002"/>
    </source>
</evidence>
<keyword evidence="2" id="KW-0520">NAD</keyword>
<dbReference type="Gene3D" id="3.40.50.720">
    <property type="entry name" value="NAD(P)-binding Rossmann-like Domain"/>
    <property type="match status" value="2"/>
</dbReference>
<dbReference type="PANTHER" id="PTHR43333">
    <property type="entry name" value="2-HACID_DH_C DOMAIN-CONTAINING PROTEIN"/>
    <property type="match status" value="1"/>
</dbReference>
<proteinExistence type="predicted"/>
<keyword evidence="1" id="KW-0560">Oxidoreductase</keyword>
<dbReference type="SUPFAM" id="SSF52283">
    <property type="entry name" value="Formate/glycerate dehydrogenase catalytic domain-like"/>
    <property type="match status" value="1"/>
</dbReference>
<protein>
    <recommendedName>
        <fullName evidence="3">D-isomer specific 2-hydroxyacid dehydrogenase NAD-binding domain-containing protein</fullName>
    </recommendedName>
</protein>
<name>A0A381Y914_9ZZZZ</name>
<sequence>MAILVHTTFSDKKSWRKIIKKKFKNEKIISIKDKNNFKEVEYAIVWNLPNHILKQLKNLKIIFSMGAGVDHILNLQSYANTPIVRLKDPAMGERMANYVLSQILKFQLHLSVYFRGQLKNKWIDEIDSFEPLANHQLTVGILGTGFLGTYVANNLKKINYNVIGFKKKKINKKFGFQIFYKDKIQRFIKLSDIIVSILPSTNETINFIDTKFLSMMKKNSLLINVGRGDSINEKDLIKHIKSNKTFFASLDVFNKEPLVKSHIFWTHPNVTVTPHIASITVIGSAIEQIYKRFLEYKKTGKIINDVNLKEGY</sequence>
<evidence type="ECO:0000256" key="2">
    <source>
        <dbReference type="ARBA" id="ARBA00023027"/>
    </source>
</evidence>
<evidence type="ECO:0000313" key="4">
    <source>
        <dbReference type="EMBL" id="SVA73370.1"/>
    </source>
</evidence>
<reference evidence="4" key="1">
    <citation type="submission" date="2018-05" db="EMBL/GenBank/DDBJ databases">
        <authorList>
            <person name="Lanie J.A."/>
            <person name="Ng W.-L."/>
            <person name="Kazmierczak K.M."/>
            <person name="Andrzejewski T.M."/>
            <person name="Davidsen T.M."/>
            <person name="Wayne K.J."/>
            <person name="Tettelin H."/>
            <person name="Glass J.I."/>
            <person name="Rusch D."/>
            <person name="Podicherti R."/>
            <person name="Tsui H.-C.T."/>
            <person name="Winkler M.E."/>
        </authorList>
    </citation>
    <scope>NUCLEOTIDE SEQUENCE</scope>
</reference>
<dbReference type="PANTHER" id="PTHR43333:SF1">
    <property type="entry name" value="D-ISOMER SPECIFIC 2-HYDROXYACID DEHYDROGENASE NAD-BINDING DOMAIN-CONTAINING PROTEIN"/>
    <property type="match status" value="1"/>
</dbReference>
<evidence type="ECO:0000259" key="3">
    <source>
        <dbReference type="Pfam" id="PF02826"/>
    </source>
</evidence>
<dbReference type="GO" id="GO:0051287">
    <property type="term" value="F:NAD binding"/>
    <property type="evidence" value="ECO:0007669"/>
    <property type="project" value="InterPro"/>
</dbReference>
<dbReference type="InterPro" id="IPR006140">
    <property type="entry name" value="D-isomer_DH_NAD-bd"/>
</dbReference>
<dbReference type="SUPFAM" id="SSF51735">
    <property type="entry name" value="NAD(P)-binding Rossmann-fold domains"/>
    <property type="match status" value="1"/>
</dbReference>